<accession>A0A1E4SW23</accession>
<dbReference type="Gene3D" id="1.50.40.10">
    <property type="entry name" value="Mitochondrial carrier domain"/>
    <property type="match status" value="1"/>
</dbReference>
<dbReference type="Pfam" id="PF00153">
    <property type="entry name" value="Mito_carr"/>
    <property type="match status" value="3"/>
</dbReference>
<evidence type="ECO:0000313" key="12">
    <source>
        <dbReference type="Proteomes" id="UP000094801"/>
    </source>
</evidence>
<evidence type="ECO:0000256" key="8">
    <source>
        <dbReference type="ARBA" id="ARBA00023136"/>
    </source>
</evidence>
<comment type="similarity">
    <text evidence="2 10">Belongs to the mitochondrial carrier (TC 2.A.29) family.</text>
</comment>
<dbReference type="EMBL" id="KV453861">
    <property type="protein sequence ID" value="ODV83708.1"/>
    <property type="molecule type" value="Genomic_DNA"/>
</dbReference>
<dbReference type="PROSITE" id="PS50920">
    <property type="entry name" value="SOLCAR"/>
    <property type="match status" value="3"/>
</dbReference>
<evidence type="ECO:0008006" key="13">
    <source>
        <dbReference type="Google" id="ProtNLM"/>
    </source>
</evidence>
<dbReference type="Proteomes" id="UP000094801">
    <property type="component" value="Unassembled WGS sequence"/>
</dbReference>
<evidence type="ECO:0000313" key="11">
    <source>
        <dbReference type="EMBL" id="ODV83708.1"/>
    </source>
</evidence>
<dbReference type="GO" id="GO:0071913">
    <property type="term" value="F:citrate secondary active transmembrane transporter activity"/>
    <property type="evidence" value="ECO:0007669"/>
    <property type="project" value="TreeGrafter"/>
</dbReference>
<evidence type="ECO:0000256" key="7">
    <source>
        <dbReference type="ARBA" id="ARBA00023128"/>
    </source>
</evidence>
<evidence type="ECO:0000256" key="5">
    <source>
        <dbReference type="ARBA" id="ARBA00022737"/>
    </source>
</evidence>
<keyword evidence="4 9" id="KW-0812">Transmembrane</keyword>
<dbReference type="PANTHER" id="PTHR45788">
    <property type="entry name" value="SUCCINATE/FUMARATE MITOCHONDRIAL TRANSPORTER-RELATED"/>
    <property type="match status" value="1"/>
</dbReference>
<dbReference type="GO" id="GO:0006843">
    <property type="term" value="P:mitochondrial citrate transmembrane transport"/>
    <property type="evidence" value="ECO:0007669"/>
    <property type="project" value="TreeGrafter"/>
</dbReference>
<keyword evidence="6" id="KW-1133">Transmembrane helix</keyword>
<dbReference type="PANTHER" id="PTHR45788:SF5">
    <property type="entry name" value="AFR253WP"/>
    <property type="match status" value="1"/>
</dbReference>
<sequence length="333" mass="37589">MDPVLPTSDETNLLTAMLAGSVSAVAQSVLTYPFEYYKTTSQIENKALIKAPHQIPMNSIRPLFTGCMALATGNVLKASTRFLIFNKFSNFMANDSGQTSAPRVVVAGLLTGAVETVWVIPFENIKTRMIENSMYKQGFQTNLPSYVTAETNRSKITKRPTGPLNYRKEYIDFYNKNPSTTFFKIIKEIYLTKGLSGFKQGSLITIFRQSMNSMVWFSTYNFLQQFIDPSRESITEIELMGMGIASSCAVVATTQPIDLLKTRMQTKNYRLIYRDIMTCTIKIFMEEGALKLWSGWLPRLLKVSCSSSVTLITYDYVQKGLNYMVDIKPFAAE</sequence>
<evidence type="ECO:0000256" key="6">
    <source>
        <dbReference type="ARBA" id="ARBA00022989"/>
    </source>
</evidence>
<evidence type="ECO:0000256" key="10">
    <source>
        <dbReference type="RuleBase" id="RU000488"/>
    </source>
</evidence>
<evidence type="ECO:0000256" key="2">
    <source>
        <dbReference type="ARBA" id="ARBA00006375"/>
    </source>
</evidence>
<dbReference type="AlphaFoldDB" id="A0A1E4SW23"/>
<dbReference type="InterPro" id="IPR023395">
    <property type="entry name" value="MCP_dom_sf"/>
</dbReference>
<protein>
    <recommendedName>
        <fullName evidence="13">Mitochondrial carrier protein</fullName>
    </recommendedName>
</protein>
<evidence type="ECO:0000256" key="4">
    <source>
        <dbReference type="ARBA" id="ARBA00022692"/>
    </source>
</evidence>
<dbReference type="STRING" id="983967.A0A1E4SW23"/>
<dbReference type="OrthoDB" id="44467at2759"/>
<keyword evidence="7" id="KW-0496">Mitochondrion</keyword>
<reference evidence="12" key="1">
    <citation type="submission" date="2016-04" db="EMBL/GenBank/DDBJ databases">
        <title>Comparative genomics of biotechnologically important yeasts.</title>
        <authorList>
            <consortium name="DOE Joint Genome Institute"/>
            <person name="Riley R."/>
            <person name="Haridas S."/>
            <person name="Wolfe K.H."/>
            <person name="Lopes M.R."/>
            <person name="Hittinger C.T."/>
            <person name="Goker M."/>
            <person name="Salamov A."/>
            <person name="Wisecaver J."/>
            <person name="Long T.M."/>
            <person name="Aerts A.L."/>
            <person name="Barry K."/>
            <person name="Choi C."/>
            <person name="Clum A."/>
            <person name="Coughlan A.Y."/>
            <person name="Deshpande S."/>
            <person name="Douglass A.P."/>
            <person name="Hanson S.J."/>
            <person name="Klenk H.-P."/>
            <person name="Labutti K."/>
            <person name="Lapidus A."/>
            <person name="Lindquist E."/>
            <person name="Lipzen A."/>
            <person name="Meier-Kolthoff J.P."/>
            <person name="Ohm R.A."/>
            <person name="Otillar R.P."/>
            <person name="Pangilinan J."/>
            <person name="Peng Y."/>
            <person name="Rokas A."/>
            <person name="Rosa C.A."/>
            <person name="Scheuner C."/>
            <person name="Sibirny A.A."/>
            <person name="Slot J.C."/>
            <person name="Stielow J.B."/>
            <person name="Sun H."/>
            <person name="Kurtzman C.P."/>
            <person name="Blackwell M."/>
            <person name="Grigoriev I.V."/>
            <person name="Jeffries T.W."/>
        </authorList>
    </citation>
    <scope>NUCLEOTIDE SEQUENCE [LARGE SCALE GENOMIC DNA]</scope>
    <source>
        <strain evidence="12">NRRL YB-2248</strain>
    </source>
</reference>
<gene>
    <name evidence="11" type="ORF">CANARDRAFT_9272</name>
</gene>
<dbReference type="GO" id="GO:0031966">
    <property type="term" value="C:mitochondrial membrane"/>
    <property type="evidence" value="ECO:0007669"/>
    <property type="project" value="UniProtKB-SubCell"/>
</dbReference>
<evidence type="ECO:0000256" key="9">
    <source>
        <dbReference type="PROSITE-ProRule" id="PRU00282"/>
    </source>
</evidence>
<keyword evidence="5" id="KW-0677">Repeat</keyword>
<evidence type="ECO:0000256" key="3">
    <source>
        <dbReference type="ARBA" id="ARBA00022448"/>
    </source>
</evidence>
<keyword evidence="12" id="KW-1185">Reference proteome</keyword>
<comment type="subcellular location">
    <subcellularLocation>
        <location evidence="1">Mitochondrion membrane</location>
        <topology evidence="1">Multi-pass membrane protein</topology>
    </subcellularLocation>
</comment>
<proteinExistence type="inferred from homology"/>
<evidence type="ECO:0000256" key="1">
    <source>
        <dbReference type="ARBA" id="ARBA00004225"/>
    </source>
</evidence>
<feature type="repeat" description="Solcar" evidence="9">
    <location>
        <begin position="11"/>
        <end position="91"/>
    </location>
</feature>
<feature type="repeat" description="Solcar" evidence="9">
    <location>
        <begin position="99"/>
        <end position="226"/>
    </location>
</feature>
<keyword evidence="8 9" id="KW-0472">Membrane</keyword>
<keyword evidence="3 10" id="KW-0813">Transport</keyword>
<dbReference type="InterPro" id="IPR049563">
    <property type="entry name" value="TXTP-like"/>
</dbReference>
<dbReference type="SUPFAM" id="SSF103506">
    <property type="entry name" value="Mitochondrial carrier"/>
    <property type="match status" value="1"/>
</dbReference>
<organism evidence="11 12">
    <name type="scientific">[Candida] arabinofermentans NRRL YB-2248</name>
    <dbReference type="NCBI Taxonomy" id="983967"/>
    <lineage>
        <taxon>Eukaryota</taxon>
        <taxon>Fungi</taxon>
        <taxon>Dikarya</taxon>
        <taxon>Ascomycota</taxon>
        <taxon>Saccharomycotina</taxon>
        <taxon>Pichiomycetes</taxon>
        <taxon>Pichiales</taxon>
        <taxon>Pichiaceae</taxon>
        <taxon>Ogataea</taxon>
        <taxon>Ogataea/Candida clade</taxon>
    </lineage>
</organism>
<dbReference type="InterPro" id="IPR018108">
    <property type="entry name" value="MCP_transmembrane"/>
</dbReference>
<name>A0A1E4SW23_9ASCO</name>
<feature type="repeat" description="Solcar" evidence="9">
    <location>
        <begin position="235"/>
        <end position="320"/>
    </location>
</feature>